<dbReference type="InParanoid" id="A0A1Y2BM08"/>
<name>A0A1Y2BM08_9TREE</name>
<sequence length="72" mass="7626">MVLGKLAHYAFDAIAISTVLAGIKRSTGFTPDVKQLPESYIRNIAEGYLGAGETVFNVAAGQAVTSGYFKKT</sequence>
<proteinExistence type="predicted"/>
<accession>A0A1Y2BM08</accession>
<evidence type="ECO:0000313" key="2">
    <source>
        <dbReference type="Proteomes" id="UP000193986"/>
    </source>
</evidence>
<dbReference type="InterPro" id="IPR013726">
    <property type="entry name" value="Mitofissin"/>
</dbReference>
<dbReference type="EMBL" id="MCFC01000001">
    <property type="protein sequence ID" value="ORY35617.1"/>
    <property type="molecule type" value="Genomic_DNA"/>
</dbReference>
<dbReference type="PANTHER" id="PTHR28075:SF3">
    <property type="entry name" value="DUF1748-DOMAIN-CONTAINING PROTEIN"/>
    <property type="match status" value="1"/>
</dbReference>
<keyword evidence="2" id="KW-1185">Reference proteome</keyword>
<dbReference type="AlphaFoldDB" id="A0A1Y2BM08"/>
<protein>
    <recommendedName>
        <fullName evidence="3">DUF1748-domain-containing protein</fullName>
    </recommendedName>
</protein>
<evidence type="ECO:0000313" key="1">
    <source>
        <dbReference type="EMBL" id="ORY35617.1"/>
    </source>
</evidence>
<organism evidence="1 2">
    <name type="scientific">Naematelia encephala</name>
    <dbReference type="NCBI Taxonomy" id="71784"/>
    <lineage>
        <taxon>Eukaryota</taxon>
        <taxon>Fungi</taxon>
        <taxon>Dikarya</taxon>
        <taxon>Basidiomycota</taxon>
        <taxon>Agaricomycotina</taxon>
        <taxon>Tremellomycetes</taxon>
        <taxon>Tremellales</taxon>
        <taxon>Naemateliaceae</taxon>
        <taxon>Naematelia</taxon>
    </lineage>
</organism>
<comment type="caution">
    <text evidence="1">The sequence shown here is derived from an EMBL/GenBank/DDBJ whole genome shotgun (WGS) entry which is preliminary data.</text>
</comment>
<dbReference type="OrthoDB" id="16824at2759"/>
<evidence type="ECO:0008006" key="3">
    <source>
        <dbReference type="Google" id="ProtNLM"/>
    </source>
</evidence>
<reference evidence="1 2" key="1">
    <citation type="submission" date="2016-07" db="EMBL/GenBank/DDBJ databases">
        <title>Pervasive Adenine N6-methylation of Active Genes in Fungi.</title>
        <authorList>
            <consortium name="DOE Joint Genome Institute"/>
            <person name="Mondo S.J."/>
            <person name="Dannebaum R.O."/>
            <person name="Kuo R.C."/>
            <person name="Labutti K."/>
            <person name="Haridas S."/>
            <person name="Kuo A."/>
            <person name="Salamov A."/>
            <person name="Ahrendt S.R."/>
            <person name="Lipzen A."/>
            <person name="Sullivan W."/>
            <person name="Andreopoulos W.B."/>
            <person name="Clum A."/>
            <person name="Lindquist E."/>
            <person name="Daum C."/>
            <person name="Ramamoorthy G.K."/>
            <person name="Gryganskyi A."/>
            <person name="Culley D."/>
            <person name="Magnuson J.K."/>
            <person name="James T.Y."/>
            <person name="O'Malley M.A."/>
            <person name="Stajich J.E."/>
            <person name="Spatafora J.W."/>
            <person name="Visel A."/>
            <person name="Grigoriev I.V."/>
        </authorList>
    </citation>
    <scope>NUCLEOTIDE SEQUENCE [LARGE SCALE GENOMIC DNA]</scope>
    <source>
        <strain evidence="1 2">68-887.2</strain>
    </source>
</reference>
<dbReference type="PANTHER" id="PTHR28075">
    <property type="entry name" value="CHROMOSOME 16, WHOLE GENOME SHOTGUN SEQUENCE"/>
    <property type="match status" value="1"/>
</dbReference>
<gene>
    <name evidence="1" type="ORF">BCR39DRAFT_511159</name>
</gene>
<dbReference type="Pfam" id="PF08520">
    <property type="entry name" value="Mitofissin"/>
    <property type="match status" value="1"/>
</dbReference>
<dbReference type="GO" id="GO:0005737">
    <property type="term" value="C:cytoplasm"/>
    <property type="evidence" value="ECO:0007669"/>
    <property type="project" value="TreeGrafter"/>
</dbReference>
<dbReference type="Proteomes" id="UP000193986">
    <property type="component" value="Unassembled WGS sequence"/>
</dbReference>